<reference evidence="1 2" key="2">
    <citation type="journal article" date="2017" name="Genome Biol.">
        <title>New reference genome sequences of hot pepper reveal the massive evolution of plant disease-resistance genes by retroduplication.</title>
        <authorList>
            <person name="Kim S."/>
            <person name="Park J."/>
            <person name="Yeom S.I."/>
            <person name="Kim Y.M."/>
            <person name="Seo E."/>
            <person name="Kim K.T."/>
            <person name="Kim M.S."/>
            <person name="Lee J.M."/>
            <person name="Cheong K."/>
            <person name="Shin H.S."/>
            <person name="Kim S.B."/>
            <person name="Han K."/>
            <person name="Lee J."/>
            <person name="Park M."/>
            <person name="Lee H.A."/>
            <person name="Lee H.Y."/>
            <person name="Lee Y."/>
            <person name="Oh S."/>
            <person name="Lee J.H."/>
            <person name="Choi E."/>
            <person name="Choi E."/>
            <person name="Lee S.E."/>
            <person name="Jeon J."/>
            <person name="Kim H."/>
            <person name="Choi G."/>
            <person name="Song H."/>
            <person name="Lee J."/>
            <person name="Lee S.C."/>
            <person name="Kwon J.K."/>
            <person name="Lee H.Y."/>
            <person name="Koo N."/>
            <person name="Hong Y."/>
            <person name="Kim R.W."/>
            <person name="Kang W.H."/>
            <person name="Huh J.H."/>
            <person name="Kang B.C."/>
            <person name="Yang T.J."/>
            <person name="Lee Y.H."/>
            <person name="Bennetzen J.L."/>
            <person name="Choi D."/>
        </authorList>
    </citation>
    <scope>NUCLEOTIDE SEQUENCE [LARGE SCALE GENOMIC DNA]</scope>
    <source>
        <strain evidence="2">cv. CM334</strain>
    </source>
</reference>
<evidence type="ECO:0000313" key="1">
    <source>
        <dbReference type="EMBL" id="PHT83077.1"/>
    </source>
</evidence>
<accession>A0A2G2ZM67</accession>
<evidence type="ECO:0008006" key="3">
    <source>
        <dbReference type="Google" id="ProtNLM"/>
    </source>
</evidence>
<name>A0A2G2ZM67_CAPAN</name>
<dbReference type="AlphaFoldDB" id="A0A2G2ZM67"/>
<organism evidence="1 2">
    <name type="scientific">Capsicum annuum</name>
    <name type="common">Capsicum pepper</name>
    <dbReference type="NCBI Taxonomy" id="4072"/>
    <lineage>
        <taxon>Eukaryota</taxon>
        <taxon>Viridiplantae</taxon>
        <taxon>Streptophyta</taxon>
        <taxon>Embryophyta</taxon>
        <taxon>Tracheophyta</taxon>
        <taxon>Spermatophyta</taxon>
        <taxon>Magnoliopsida</taxon>
        <taxon>eudicotyledons</taxon>
        <taxon>Gunneridae</taxon>
        <taxon>Pentapetalae</taxon>
        <taxon>asterids</taxon>
        <taxon>lamiids</taxon>
        <taxon>Solanales</taxon>
        <taxon>Solanaceae</taxon>
        <taxon>Solanoideae</taxon>
        <taxon>Capsiceae</taxon>
        <taxon>Capsicum</taxon>
    </lineage>
</organism>
<proteinExistence type="predicted"/>
<keyword evidence="2" id="KW-1185">Reference proteome</keyword>
<dbReference type="Proteomes" id="UP000222542">
    <property type="component" value="Unassembled WGS sequence"/>
</dbReference>
<gene>
    <name evidence="1" type="ORF">T459_11520</name>
</gene>
<dbReference type="InterPro" id="IPR038765">
    <property type="entry name" value="Papain-like_cys_pep_sf"/>
</dbReference>
<sequence>MCPAMLQTTRHVDGTNAITNSMRRHRDGSYNLDVIMYYLRKKYKNKNFPSKRYTTTDYFFKVYIDKTYVNYYDAGKDLDTQDAYAKTNEVADMEIELINTIKGFSPCAGQPWHLDCGVFVVVYAEYLSEELDIPSSRIDAYYHHLRYASLLCKYGFIKAENRYVSENDDPPRPRMKFTSKESDRVLRIQ</sequence>
<dbReference type="EMBL" id="AYRZ02000004">
    <property type="protein sequence ID" value="PHT83077.1"/>
    <property type="molecule type" value="Genomic_DNA"/>
</dbReference>
<dbReference type="Gramene" id="PHT83077">
    <property type="protein sequence ID" value="PHT83077"/>
    <property type="gene ID" value="T459_11520"/>
</dbReference>
<dbReference type="Gene3D" id="3.40.395.10">
    <property type="entry name" value="Adenoviral Proteinase, Chain A"/>
    <property type="match status" value="1"/>
</dbReference>
<reference evidence="1 2" key="1">
    <citation type="journal article" date="2014" name="Nat. Genet.">
        <title>Genome sequence of the hot pepper provides insights into the evolution of pungency in Capsicum species.</title>
        <authorList>
            <person name="Kim S."/>
            <person name="Park M."/>
            <person name="Yeom S.I."/>
            <person name="Kim Y.M."/>
            <person name="Lee J.M."/>
            <person name="Lee H.A."/>
            <person name="Seo E."/>
            <person name="Choi J."/>
            <person name="Cheong K."/>
            <person name="Kim K.T."/>
            <person name="Jung K."/>
            <person name="Lee G.W."/>
            <person name="Oh S.K."/>
            <person name="Bae C."/>
            <person name="Kim S.B."/>
            <person name="Lee H.Y."/>
            <person name="Kim S.Y."/>
            <person name="Kim M.S."/>
            <person name="Kang B.C."/>
            <person name="Jo Y.D."/>
            <person name="Yang H.B."/>
            <person name="Jeong H.J."/>
            <person name="Kang W.H."/>
            <person name="Kwon J.K."/>
            <person name="Shin C."/>
            <person name="Lim J.Y."/>
            <person name="Park J.H."/>
            <person name="Huh J.H."/>
            <person name="Kim J.S."/>
            <person name="Kim B.D."/>
            <person name="Cohen O."/>
            <person name="Paran I."/>
            <person name="Suh M.C."/>
            <person name="Lee S.B."/>
            <person name="Kim Y.K."/>
            <person name="Shin Y."/>
            <person name="Noh S.J."/>
            <person name="Park J."/>
            <person name="Seo Y.S."/>
            <person name="Kwon S.Y."/>
            <person name="Kim H.A."/>
            <person name="Park J.M."/>
            <person name="Kim H.J."/>
            <person name="Choi S.B."/>
            <person name="Bosland P.W."/>
            <person name="Reeves G."/>
            <person name="Jo S.H."/>
            <person name="Lee B.W."/>
            <person name="Cho H.T."/>
            <person name="Choi H.S."/>
            <person name="Lee M.S."/>
            <person name="Yu Y."/>
            <person name="Do Choi Y."/>
            <person name="Park B.S."/>
            <person name="van Deynze A."/>
            <person name="Ashrafi H."/>
            <person name="Hill T."/>
            <person name="Kim W.T."/>
            <person name="Pai H.S."/>
            <person name="Ahn H.K."/>
            <person name="Yeam I."/>
            <person name="Giovannoni J.J."/>
            <person name="Rose J.K."/>
            <person name="Sorensen I."/>
            <person name="Lee S.J."/>
            <person name="Kim R.W."/>
            <person name="Choi I.Y."/>
            <person name="Choi B.S."/>
            <person name="Lim J.S."/>
            <person name="Lee Y.H."/>
            <person name="Choi D."/>
        </authorList>
    </citation>
    <scope>NUCLEOTIDE SEQUENCE [LARGE SCALE GENOMIC DNA]</scope>
    <source>
        <strain evidence="2">cv. CM334</strain>
    </source>
</reference>
<dbReference type="PANTHER" id="PTHR33022:SF13">
    <property type="entry name" value="UBIQUITIN-LIKE PROTEASE FAMILY PROFILE DOMAIN-CONTAINING PROTEIN"/>
    <property type="match status" value="1"/>
</dbReference>
<dbReference type="SUPFAM" id="SSF54001">
    <property type="entry name" value="Cysteine proteinases"/>
    <property type="match status" value="1"/>
</dbReference>
<protein>
    <recommendedName>
        <fullName evidence="3">Ubiquitin-like protease family profile domain-containing protein</fullName>
    </recommendedName>
</protein>
<dbReference type="PANTHER" id="PTHR33022">
    <property type="entry name" value="DUF1985 DOMAIN-CONTAINING PROTEIN"/>
    <property type="match status" value="1"/>
</dbReference>
<evidence type="ECO:0000313" key="2">
    <source>
        <dbReference type="Proteomes" id="UP000222542"/>
    </source>
</evidence>
<comment type="caution">
    <text evidence="1">The sequence shown here is derived from an EMBL/GenBank/DDBJ whole genome shotgun (WGS) entry which is preliminary data.</text>
</comment>